<dbReference type="SUPFAM" id="SSF56935">
    <property type="entry name" value="Porins"/>
    <property type="match status" value="1"/>
</dbReference>
<protein>
    <submittedName>
        <fullName evidence="16">TonB-dependent receptor</fullName>
    </submittedName>
</protein>
<evidence type="ECO:0000256" key="1">
    <source>
        <dbReference type="ARBA" id="ARBA00004571"/>
    </source>
</evidence>
<keyword evidence="6" id="KW-0408">Iron</keyword>
<proteinExistence type="inferred from homology"/>
<reference evidence="16" key="1">
    <citation type="submission" date="2022-08" db="EMBL/GenBank/DDBJ databases">
        <title>Catabolic pathway analysis in culturable SAR92 clade bacteria reveals their overlooked roles in DMSP degradation in coastal seas.</title>
        <authorList>
            <person name="He X."/>
            <person name="Zhang X."/>
            <person name="Zhang Y."/>
        </authorList>
    </citation>
    <scope>NUCLEOTIDE SEQUENCE</scope>
    <source>
        <strain evidence="16">H455</strain>
    </source>
</reference>
<evidence type="ECO:0000256" key="8">
    <source>
        <dbReference type="ARBA" id="ARBA00023077"/>
    </source>
</evidence>
<keyword evidence="16" id="KW-0675">Receptor</keyword>
<evidence type="ECO:0000259" key="14">
    <source>
        <dbReference type="Pfam" id="PF00593"/>
    </source>
</evidence>
<keyword evidence="10 11" id="KW-0998">Cell outer membrane</keyword>
<dbReference type="PANTHER" id="PTHR32552:SF81">
    <property type="entry name" value="TONB-DEPENDENT OUTER MEMBRANE RECEPTOR"/>
    <property type="match status" value="1"/>
</dbReference>
<dbReference type="Gene3D" id="2.40.170.20">
    <property type="entry name" value="TonB-dependent receptor, beta-barrel domain"/>
    <property type="match status" value="2"/>
</dbReference>
<keyword evidence="7" id="KW-0406">Ion transport</keyword>
<dbReference type="EMBL" id="CP103416">
    <property type="protein sequence ID" value="UVW33770.1"/>
    <property type="molecule type" value="Genomic_DNA"/>
</dbReference>
<dbReference type="InterPro" id="IPR012910">
    <property type="entry name" value="Plug_dom"/>
</dbReference>
<dbReference type="Pfam" id="PF00593">
    <property type="entry name" value="TonB_dep_Rec_b-barrel"/>
    <property type="match status" value="1"/>
</dbReference>
<keyword evidence="3 11" id="KW-1134">Transmembrane beta strand</keyword>
<evidence type="ECO:0000256" key="12">
    <source>
        <dbReference type="RuleBase" id="RU003357"/>
    </source>
</evidence>
<dbReference type="InterPro" id="IPR000531">
    <property type="entry name" value="Beta-barrel_TonB"/>
</dbReference>
<evidence type="ECO:0000256" key="3">
    <source>
        <dbReference type="ARBA" id="ARBA00022452"/>
    </source>
</evidence>
<keyword evidence="13" id="KW-0732">Signal</keyword>
<dbReference type="InterPro" id="IPR036942">
    <property type="entry name" value="Beta-barrel_TonB_sf"/>
</dbReference>
<evidence type="ECO:0000313" key="16">
    <source>
        <dbReference type="EMBL" id="UVW33770.1"/>
    </source>
</evidence>
<comment type="subcellular location">
    <subcellularLocation>
        <location evidence="1 11">Cell outer membrane</location>
        <topology evidence="1 11">Multi-pass membrane protein</topology>
    </subcellularLocation>
</comment>
<keyword evidence="17" id="KW-1185">Reference proteome</keyword>
<evidence type="ECO:0000256" key="5">
    <source>
        <dbReference type="ARBA" id="ARBA00022692"/>
    </source>
</evidence>
<sequence>MKPINSRNVMAMAIMASLATTSVAEITIEEVVVSARKRAENLQEVPIAVTAFTEAQIESAGIQRPADFISLMPNVTMVDSANVGDTQVSIRGIVSTRDAESTFAYVVDGVLVTNPNGFNEELMDVSQIEVLKGPQGALYGRNAVAGAIIVTTNRPDEEFEGKVKVGAGNNGSKNASLTLSGGLAEGVLGRISVNQRETDGHYSNALTGASSVDFLEDTTIRGRVIWDVNEELSLDFRGGMSEVSGGAINFNAVFAIPAFAAGFGPSFFKDVNDHEFIFSNNVPGENEQETTEFSMKADWDRDGIDVTAVLSYSDLEEYLLSDGTSATFYGYELTDACQSDRATLNNTPAAFGGADRSDLFGDFFSPFGVFPGNGGADPDFTGIYGPYTPTSCDGYQYQERNQSDTSLEIRLTSDDDSDISWIAGVYAAEIEREVVVAYGADTGNGFLRQGYVAPTGPNPTDLMFSDQFDTSVVAIFGQLEFDISDDMEIAVAGRYDREERDVKNQVPNEAGSGLNINSSGSINPAFAGNPNGIPNRSATFSQFQPKVTWSWNAAEDLNLYASWGVGFRSGGFNSIGSEALLDLWYGDTCPAFVPSCATGGVAVDANLGVSDEYKKEVSTSFEFGSKMEFFDNRLRVNASVFQTEVEDSQFFEFFAGPFGLMRVVTTIDELEIQGFEMDFNAVVTENLSLFGGAGFLDSEITQNNHRPLSEGNEAPQAPDRTYNLGAQFEMAVSDGVEMTARLDWQYVGEMAFHTLQGEATPTIWQVFNGPGLTQDMSKAKRDAYDTLNARISFDAENWGVTIWGRNVTDEKYLEEIIPAPEFGGSFIHPGAKDSYGIDFNYRF</sequence>
<keyword evidence="4" id="KW-0410">Iron transport</keyword>
<keyword evidence="8 12" id="KW-0798">TonB box</keyword>
<evidence type="ECO:0000313" key="17">
    <source>
        <dbReference type="Proteomes" id="UP001059934"/>
    </source>
</evidence>
<evidence type="ECO:0000256" key="9">
    <source>
        <dbReference type="ARBA" id="ARBA00023136"/>
    </source>
</evidence>
<gene>
    <name evidence="16" type="ORF">NYF23_06875</name>
</gene>
<feature type="signal peptide" evidence="13">
    <location>
        <begin position="1"/>
        <end position="24"/>
    </location>
</feature>
<feature type="domain" description="TonB-dependent receptor plug" evidence="15">
    <location>
        <begin position="42"/>
        <end position="147"/>
    </location>
</feature>
<feature type="chain" id="PRO_5046682813" evidence="13">
    <location>
        <begin position="25"/>
        <end position="843"/>
    </location>
</feature>
<dbReference type="Pfam" id="PF07715">
    <property type="entry name" value="Plug"/>
    <property type="match status" value="1"/>
</dbReference>
<evidence type="ECO:0000256" key="10">
    <source>
        <dbReference type="ARBA" id="ARBA00023237"/>
    </source>
</evidence>
<evidence type="ECO:0000256" key="2">
    <source>
        <dbReference type="ARBA" id="ARBA00022448"/>
    </source>
</evidence>
<name>A0ABY5TJ20_9GAMM</name>
<organism evidence="16 17">
    <name type="scientific">SAR92 clade bacterium H455</name>
    <dbReference type="NCBI Taxonomy" id="2974818"/>
    <lineage>
        <taxon>Bacteria</taxon>
        <taxon>Pseudomonadati</taxon>
        <taxon>Pseudomonadota</taxon>
        <taxon>Gammaproteobacteria</taxon>
        <taxon>Cellvibrionales</taxon>
        <taxon>Porticoccaceae</taxon>
        <taxon>SAR92 clade</taxon>
    </lineage>
</organism>
<keyword evidence="2 11" id="KW-0813">Transport</keyword>
<evidence type="ECO:0000256" key="7">
    <source>
        <dbReference type="ARBA" id="ARBA00023065"/>
    </source>
</evidence>
<evidence type="ECO:0000256" key="6">
    <source>
        <dbReference type="ARBA" id="ARBA00023004"/>
    </source>
</evidence>
<comment type="similarity">
    <text evidence="11 12">Belongs to the TonB-dependent receptor family.</text>
</comment>
<dbReference type="PROSITE" id="PS52016">
    <property type="entry name" value="TONB_DEPENDENT_REC_3"/>
    <property type="match status" value="1"/>
</dbReference>
<dbReference type="InterPro" id="IPR039426">
    <property type="entry name" value="TonB-dep_rcpt-like"/>
</dbReference>
<evidence type="ECO:0000256" key="13">
    <source>
        <dbReference type="SAM" id="SignalP"/>
    </source>
</evidence>
<evidence type="ECO:0000256" key="4">
    <source>
        <dbReference type="ARBA" id="ARBA00022496"/>
    </source>
</evidence>
<feature type="domain" description="TonB-dependent receptor-like beta-barrel" evidence="14">
    <location>
        <begin position="285"/>
        <end position="807"/>
    </location>
</feature>
<keyword evidence="9 11" id="KW-0472">Membrane</keyword>
<evidence type="ECO:0000256" key="11">
    <source>
        <dbReference type="PROSITE-ProRule" id="PRU01360"/>
    </source>
</evidence>
<evidence type="ECO:0000259" key="15">
    <source>
        <dbReference type="Pfam" id="PF07715"/>
    </source>
</evidence>
<dbReference type="PANTHER" id="PTHR32552">
    <property type="entry name" value="FERRICHROME IRON RECEPTOR-RELATED"/>
    <property type="match status" value="1"/>
</dbReference>
<keyword evidence="5 11" id="KW-0812">Transmembrane</keyword>
<accession>A0ABY5TJ20</accession>
<dbReference type="Proteomes" id="UP001059934">
    <property type="component" value="Chromosome"/>
</dbReference>